<keyword evidence="2" id="KW-0614">Plasmid</keyword>
<evidence type="ECO:0000256" key="1">
    <source>
        <dbReference type="SAM" id="MobiDB-lite"/>
    </source>
</evidence>
<feature type="compositionally biased region" description="Gly residues" evidence="1">
    <location>
        <begin position="194"/>
        <end position="203"/>
    </location>
</feature>
<reference evidence="2" key="1">
    <citation type="submission" date="2022-08" db="EMBL/GenBank/DDBJ databases">
        <title>Complete genome sequence of 14 non-tuberculosis mycobacteria type-strains.</title>
        <authorList>
            <person name="Igarashi Y."/>
            <person name="Osugi A."/>
            <person name="Mitarai S."/>
        </authorList>
    </citation>
    <scope>NUCLEOTIDE SEQUENCE</scope>
    <source>
        <strain evidence="2">ATCC 51985</strain>
    </source>
</reference>
<proteinExistence type="predicted"/>
<geneLocation type="plasmid" evidence="2 3">
    <name>unnamed2</name>
</geneLocation>
<feature type="region of interest" description="Disordered" evidence="1">
    <location>
        <begin position="170"/>
        <end position="221"/>
    </location>
</feature>
<sequence>MARTGPRAGALLAANCRAIAAVIVLELGEAPYAGVPCWSGRAQRWATFTVAVAYDCRYDTAVRPLMPGNPISRRALLAVAAARAGYADYGTGRNCRPSNERLAADTGYSVRTVQRADAVLRLLGVASEVLRGRQRTRMERLASWRVGDRGRGWASVWALHDNRQLTGLVSGLSPHPRSGPVRDKHSPNQVVTTGTGGPAGRRQGGAPRRRAPDAGGAGLARAWRADSHAPPWARRHSAAAWAAILAGPAAHGWSPRDLNALIGDWAGVSGRRIPDAPHKPIGLLGAMLAWHGRERLEERPAALDEAREAVERAAHQAHLAAQRAAHTEHERARAAGRAALGSAGHTAARAIAAEAARAAARKRARAAAHDAARVAAAAAAARTPPLRSEPRG</sequence>
<name>A0ABY3V8S7_MYCLN</name>
<dbReference type="Proteomes" id="UP001055171">
    <property type="component" value="Plasmid unnamed2"/>
</dbReference>
<evidence type="ECO:0000313" key="3">
    <source>
        <dbReference type="Proteomes" id="UP001055171"/>
    </source>
</evidence>
<evidence type="ECO:0000313" key="2">
    <source>
        <dbReference type="EMBL" id="ULP45586.1"/>
    </source>
</evidence>
<dbReference type="RefSeq" id="WP_154074439.1">
    <property type="nucleotide sequence ID" value="NZ_CP092425.2"/>
</dbReference>
<dbReference type="EMBL" id="CP092425">
    <property type="protein sequence ID" value="ULP45586.1"/>
    <property type="molecule type" value="Genomic_DNA"/>
</dbReference>
<organism evidence="2 3">
    <name type="scientific">Mycobacterium lentiflavum</name>
    <dbReference type="NCBI Taxonomy" id="141349"/>
    <lineage>
        <taxon>Bacteria</taxon>
        <taxon>Bacillati</taxon>
        <taxon>Actinomycetota</taxon>
        <taxon>Actinomycetes</taxon>
        <taxon>Mycobacteriales</taxon>
        <taxon>Mycobacteriaceae</taxon>
        <taxon>Mycobacterium</taxon>
        <taxon>Mycobacterium simiae complex</taxon>
    </lineage>
</organism>
<gene>
    <name evidence="2" type="ORF">MJO58_28490</name>
</gene>
<keyword evidence="3" id="KW-1185">Reference proteome</keyword>
<protein>
    <submittedName>
        <fullName evidence="2">Helix-turn-helix domain-containing protein</fullName>
    </submittedName>
</protein>
<accession>A0ABY3V8S7</accession>